<sequence>MSDIETGDQEVRAGGNTQDAFTGQETMKDLLREMDKVSTDYNPDIAALVPPSELLLGRGDPNDPRLAECVITNSYRRRLEEISNSTDHE</sequence>
<feature type="compositionally biased region" description="Polar residues" evidence="1">
    <location>
        <begin position="15"/>
        <end position="24"/>
    </location>
</feature>
<evidence type="ECO:0000313" key="2">
    <source>
        <dbReference type="EMBL" id="CCH46064.1"/>
    </source>
</evidence>
<evidence type="ECO:0000256" key="1">
    <source>
        <dbReference type="SAM" id="MobiDB-lite"/>
    </source>
</evidence>
<gene>
    <name evidence="2" type="ORF">BN7_5652</name>
</gene>
<feature type="region of interest" description="Disordered" evidence="1">
    <location>
        <begin position="1"/>
        <end position="24"/>
    </location>
</feature>
<accession>K0KX53</accession>
<comment type="caution">
    <text evidence="2">The sequence shown here is derived from an EMBL/GenBank/DDBJ whole genome shotgun (WGS) entry which is preliminary data.</text>
</comment>
<protein>
    <submittedName>
        <fullName evidence="2">Uncharacterized protein</fullName>
    </submittedName>
</protein>
<reference evidence="2 3" key="1">
    <citation type="journal article" date="2012" name="Eukaryot. Cell">
        <title>Draft genome sequence of Wickerhamomyces ciferrii NRRL Y-1031 F-60-10.</title>
        <authorList>
            <person name="Schneider J."/>
            <person name="Andrea H."/>
            <person name="Blom J."/>
            <person name="Jaenicke S."/>
            <person name="Ruckert C."/>
            <person name="Schorsch C."/>
            <person name="Szczepanowski R."/>
            <person name="Farwick M."/>
            <person name="Goesmann A."/>
            <person name="Puhler A."/>
            <person name="Schaffer S."/>
            <person name="Tauch A."/>
            <person name="Kohler T."/>
            <person name="Brinkrolf K."/>
        </authorList>
    </citation>
    <scope>NUCLEOTIDE SEQUENCE [LARGE SCALE GENOMIC DNA]</scope>
    <source>
        <strain evidence="3">ATCC 14091 / BCRC 22168 / CBS 111 / JCM 3599 / NBRC 0793 / NRRL Y-1031 F-60-10</strain>
    </source>
</reference>
<dbReference type="AlphaFoldDB" id="K0KX53"/>
<dbReference type="HOGENOM" id="CLU_2456496_0_0_1"/>
<evidence type="ECO:0000313" key="3">
    <source>
        <dbReference type="Proteomes" id="UP000009328"/>
    </source>
</evidence>
<keyword evidence="3" id="KW-1185">Reference proteome</keyword>
<name>K0KX53_WICCF</name>
<organism evidence="2 3">
    <name type="scientific">Wickerhamomyces ciferrii (strain ATCC 14091 / BCRC 22168 / CBS 111 / JCM 3599 / NBRC 0793 / NRRL Y-1031 F-60-10)</name>
    <name type="common">Yeast</name>
    <name type="synonym">Pichia ciferrii</name>
    <dbReference type="NCBI Taxonomy" id="1206466"/>
    <lineage>
        <taxon>Eukaryota</taxon>
        <taxon>Fungi</taxon>
        <taxon>Dikarya</taxon>
        <taxon>Ascomycota</taxon>
        <taxon>Saccharomycotina</taxon>
        <taxon>Saccharomycetes</taxon>
        <taxon>Phaffomycetales</taxon>
        <taxon>Wickerhamomycetaceae</taxon>
        <taxon>Wickerhamomyces</taxon>
    </lineage>
</organism>
<dbReference type="Proteomes" id="UP000009328">
    <property type="component" value="Unassembled WGS sequence"/>
</dbReference>
<dbReference type="InParanoid" id="K0KX53"/>
<dbReference type="EMBL" id="CAIF01000224">
    <property type="protein sequence ID" value="CCH46064.1"/>
    <property type="molecule type" value="Genomic_DNA"/>
</dbReference>
<proteinExistence type="predicted"/>